<evidence type="ECO:0000256" key="8">
    <source>
        <dbReference type="ARBA" id="ARBA00022824"/>
    </source>
</evidence>
<keyword evidence="13" id="KW-0472">Membrane</keyword>
<dbReference type="InterPro" id="IPR050476">
    <property type="entry name" value="Insect_CytP450_Detox"/>
</dbReference>
<evidence type="ECO:0000256" key="13">
    <source>
        <dbReference type="ARBA" id="ARBA00023136"/>
    </source>
</evidence>
<comment type="function">
    <text evidence="2">May be involved in the metabolism of insect hormones and in the breakdown of synthetic insecticides.</text>
</comment>
<keyword evidence="6 14" id="KW-0349">Heme</keyword>
<keyword evidence="11 14" id="KW-0408">Iron</keyword>
<sequence>MAYWLERGVVHPPPWPLVGNSLPLFAFVESPAHFFKRLYDQFPRQEVIGFFQLNRPMLMVRSPRLLEKVIIKDFGHFVDHGLFALNKEKNWIDQGLFNLSGTHWRAVRNKMTPAFTTGKLKMMFDQMVPSADNLVQYVDRAHRSGHQIKDAMGIFSMEIIASCAFGLDVKNWEGQPKFRRMGSKILNVNWARYLAMLVLMTLPELAIKFDVKFTADDVRDYFGGIIQETMDERARSGRVRNDFVQLMLQLKEKGSVEIQTKDLSQEDDYLNISDKMITESFQMDDQLLMAQAFNFLSAGFDATSTTLTYACFELARNPRVQDKLRAQIRSVVDKHGGAFTYQAIKEMPYLEQCLDETLRIHPLVTFLVRMCTKDYTIEGGPSSGLKIDVGTGILVPVLGLHMDPQYYPEPEEFRPERFDPNITSRTPFTYLPFGDGPRMCIGMRFAILQMKLGLARLVHDFRLSLSANTRLPLEAVTANILLLPKHKIWFDVERIAPT</sequence>
<evidence type="ECO:0000256" key="15">
    <source>
        <dbReference type="RuleBase" id="RU000461"/>
    </source>
</evidence>
<dbReference type="GO" id="GO:0004497">
    <property type="term" value="F:monooxygenase activity"/>
    <property type="evidence" value="ECO:0007669"/>
    <property type="project" value="UniProtKB-KW"/>
</dbReference>
<evidence type="ECO:0000256" key="6">
    <source>
        <dbReference type="ARBA" id="ARBA00022617"/>
    </source>
</evidence>
<dbReference type="Gene3D" id="1.10.630.10">
    <property type="entry name" value="Cytochrome P450"/>
    <property type="match status" value="1"/>
</dbReference>
<proteinExistence type="inferred from homology"/>
<feature type="binding site" description="axial binding residue" evidence="14">
    <location>
        <position position="440"/>
    </location>
    <ligand>
        <name>heme</name>
        <dbReference type="ChEBI" id="CHEBI:30413"/>
    </ligand>
    <ligandPart>
        <name>Fe</name>
        <dbReference type="ChEBI" id="CHEBI:18248"/>
    </ligandPart>
</feature>
<dbReference type="InterPro" id="IPR002403">
    <property type="entry name" value="Cyt_P450_E_grp-IV"/>
</dbReference>
<dbReference type="InterPro" id="IPR036396">
    <property type="entry name" value="Cyt_P450_sf"/>
</dbReference>
<dbReference type="SUPFAM" id="SSF48264">
    <property type="entry name" value="Cytochrome P450"/>
    <property type="match status" value="1"/>
</dbReference>
<evidence type="ECO:0000256" key="9">
    <source>
        <dbReference type="ARBA" id="ARBA00022848"/>
    </source>
</evidence>
<dbReference type="InterPro" id="IPR017972">
    <property type="entry name" value="Cyt_P450_CS"/>
</dbReference>
<keyword evidence="12 15" id="KW-0503">Monooxygenase</keyword>
<dbReference type="CDD" id="cd11056">
    <property type="entry name" value="CYP6-like"/>
    <property type="match status" value="1"/>
</dbReference>
<dbReference type="GO" id="GO:0005789">
    <property type="term" value="C:endoplasmic reticulum membrane"/>
    <property type="evidence" value="ECO:0007669"/>
    <property type="project" value="UniProtKB-SubCell"/>
</dbReference>
<dbReference type="PRINTS" id="PR00385">
    <property type="entry name" value="P450"/>
</dbReference>
<dbReference type="PANTHER" id="PTHR24292:SF104">
    <property type="entry name" value="CYTOCHROME P450 308A1-RELATED"/>
    <property type="match status" value="1"/>
</dbReference>
<comment type="subcellular location">
    <subcellularLocation>
        <location evidence="4">Endoplasmic reticulum membrane</location>
        <topology evidence="4">Peripheral membrane protein</topology>
    </subcellularLocation>
    <subcellularLocation>
        <location evidence="3">Microsome membrane</location>
        <topology evidence="3">Peripheral membrane protein</topology>
    </subcellularLocation>
</comment>
<evidence type="ECO:0000256" key="12">
    <source>
        <dbReference type="ARBA" id="ARBA00023033"/>
    </source>
</evidence>
<gene>
    <name evidence="16" type="ORF">AAG570_005246</name>
</gene>
<evidence type="ECO:0000256" key="4">
    <source>
        <dbReference type="ARBA" id="ARBA00004406"/>
    </source>
</evidence>
<dbReference type="PRINTS" id="PR00465">
    <property type="entry name" value="EP450IV"/>
</dbReference>
<evidence type="ECO:0000256" key="10">
    <source>
        <dbReference type="ARBA" id="ARBA00023002"/>
    </source>
</evidence>
<dbReference type="GO" id="GO:0046872">
    <property type="term" value="F:metal ion binding"/>
    <property type="evidence" value="ECO:0007669"/>
    <property type="project" value="UniProtKB-KW"/>
</dbReference>
<evidence type="ECO:0000256" key="1">
    <source>
        <dbReference type="ARBA" id="ARBA00001971"/>
    </source>
</evidence>
<evidence type="ECO:0000256" key="14">
    <source>
        <dbReference type="PIRSR" id="PIRSR602403-1"/>
    </source>
</evidence>
<evidence type="ECO:0000256" key="5">
    <source>
        <dbReference type="ARBA" id="ARBA00010617"/>
    </source>
</evidence>
<dbReference type="InterPro" id="IPR001128">
    <property type="entry name" value="Cyt_P450"/>
</dbReference>
<reference evidence="16 17" key="1">
    <citation type="submission" date="2024-07" db="EMBL/GenBank/DDBJ databases">
        <title>Chromosome-level genome assembly of the water stick insect Ranatra chinensis (Heteroptera: Nepidae).</title>
        <authorList>
            <person name="Liu X."/>
        </authorList>
    </citation>
    <scope>NUCLEOTIDE SEQUENCE [LARGE SCALE GENOMIC DNA]</scope>
    <source>
        <strain evidence="16">Cailab_2021Rc</strain>
        <tissue evidence="16">Muscle</tissue>
    </source>
</reference>
<evidence type="ECO:0000256" key="7">
    <source>
        <dbReference type="ARBA" id="ARBA00022723"/>
    </source>
</evidence>
<keyword evidence="8" id="KW-0256">Endoplasmic reticulum</keyword>
<dbReference type="EMBL" id="JBFDAA010000017">
    <property type="protein sequence ID" value="KAL1116774.1"/>
    <property type="molecule type" value="Genomic_DNA"/>
</dbReference>
<evidence type="ECO:0000256" key="3">
    <source>
        <dbReference type="ARBA" id="ARBA00004174"/>
    </source>
</evidence>
<keyword evidence="17" id="KW-1185">Reference proteome</keyword>
<dbReference type="FunFam" id="1.10.630.10:FF:000042">
    <property type="entry name" value="Cytochrome P450"/>
    <property type="match status" value="1"/>
</dbReference>
<dbReference type="PROSITE" id="PS00086">
    <property type="entry name" value="CYTOCHROME_P450"/>
    <property type="match status" value="1"/>
</dbReference>
<dbReference type="Proteomes" id="UP001558652">
    <property type="component" value="Unassembled WGS sequence"/>
</dbReference>
<keyword evidence="10 15" id="KW-0560">Oxidoreductase</keyword>
<dbReference type="Pfam" id="PF00067">
    <property type="entry name" value="p450"/>
    <property type="match status" value="1"/>
</dbReference>
<comment type="similarity">
    <text evidence="5 15">Belongs to the cytochrome P450 family.</text>
</comment>
<evidence type="ECO:0000313" key="16">
    <source>
        <dbReference type="EMBL" id="KAL1116774.1"/>
    </source>
</evidence>
<evidence type="ECO:0000313" key="17">
    <source>
        <dbReference type="Proteomes" id="UP001558652"/>
    </source>
</evidence>
<keyword evidence="7 14" id="KW-0479">Metal-binding</keyword>
<comment type="caution">
    <text evidence="16">The sequence shown here is derived from an EMBL/GenBank/DDBJ whole genome shotgun (WGS) entry which is preliminary data.</text>
</comment>
<keyword evidence="9" id="KW-0492">Microsome</keyword>
<dbReference type="PANTHER" id="PTHR24292">
    <property type="entry name" value="CYTOCHROME P450"/>
    <property type="match status" value="1"/>
</dbReference>
<evidence type="ECO:0000256" key="11">
    <source>
        <dbReference type="ARBA" id="ARBA00023004"/>
    </source>
</evidence>
<protein>
    <recommendedName>
        <fullName evidence="18">Cytochrome P450</fullName>
    </recommendedName>
</protein>
<evidence type="ECO:0008006" key="18">
    <source>
        <dbReference type="Google" id="ProtNLM"/>
    </source>
</evidence>
<dbReference type="AlphaFoldDB" id="A0ABD0YLP0"/>
<name>A0ABD0YLP0_9HEMI</name>
<accession>A0ABD0YLP0</accession>
<organism evidence="16 17">
    <name type="scientific">Ranatra chinensis</name>
    <dbReference type="NCBI Taxonomy" id="642074"/>
    <lineage>
        <taxon>Eukaryota</taxon>
        <taxon>Metazoa</taxon>
        <taxon>Ecdysozoa</taxon>
        <taxon>Arthropoda</taxon>
        <taxon>Hexapoda</taxon>
        <taxon>Insecta</taxon>
        <taxon>Pterygota</taxon>
        <taxon>Neoptera</taxon>
        <taxon>Paraneoptera</taxon>
        <taxon>Hemiptera</taxon>
        <taxon>Heteroptera</taxon>
        <taxon>Panheteroptera</taxon>
        <taxon>Nepomorpha</taxon>
        <taxon>Nepidae</taxon>
        <taxon>Ranatrinae</taxon>
        <taxon>Ranatra</taxon>
    </lineage>
</organism>
<comment type="cofactor">
    <cofactor evidence="1 14">
        <name>heme</name>
        <dbReference type="ChEBI" id="CHEBI:30413"/>
    </cofactor>
</comment>
<evidence type="ECO:0000256" key="2">
    <source>
        <dbReference type="ARBA" id="ARBA00003690"/>
    </source>
</evidence>